<gene>
    <name evidence="1" type="ORF">MM415B01761_0006</name>
</gene>
<sequence>MKAKVVMVQEFPVEGIMRLRVDTFREPGEHGYEEHYVQVPLYPEPAVPYSYYGYPGKLEEIESAFEGEPPELVPVDQADYEAWVENLPKVWQNNPCLCQFIKIPIGASWDKIIQITKAHTKRVKEAKYRPTDGLPDVLDKQIVDGLAEHLASLGVNKVKVKTKSIPGLDAIKPNHKLLGLEVVE</sequence>
<reference evidence="1" key="1">
    <citation type="submission" date="2020-03" db="EMBL/GenBank/DDBJ databases">
        <title>The deep terrestrial virosphere.</title>
        <authorList>
            <person name="Holmfeldt K."/>
            <person name="Nilsson E."/>
            <person name="Simone D."/>
            <person name="Lopez-Fernandez M."/>
            <person name="Wu X."/>
            <person name="de Brujin I."/>
            <person name="Lundin D."/>
            <person name="Andersson A."/>
            <person name="Bertilsson S."/>
            <person name="Dopson M."/>
        </authorList>
    </citation>
    <scope>NUCLEOTIDE SEQUENCE</scope>
    <source>
        <strain evidence="1">MM415B01761</strain>
    </source>
</reference>
<name>A0A6M3IKQ2_9ZZZZ</name>
<dbReference type="EMBL" id="MT141247">
    <property type="protein sequence ID" value="QJA56962.1"/>
    <property type="molecule type" value="Genomic_DNA"/>
</dbReference>
<organism evidence="1">
    <name type="scientific">viral metagenome</name>
    <dbReference type="NCBI Taxonomy" id="1070528"/>
    <lineage>
        <taxon>unclassified sequences</taxon>
        <taxon>metagenomes</taxon>
        <taxon>organismal metagenomes</taxon>
    </lineage>
</organism>
<dbReference type="AlphaFoldDB" id="A0A6M3IKQ2"/>
<evidence type="ECO:0000313" key="1">
    <source>
        <dbReference type="EMBL" id="QJA56962.1"/>
    </source>
</evidence>
<proteinExistence type="predicted"/>
<accession>A0A6M3IKQ2</accession>
<protein>
    <submittedName>
        <fullName evidence="1">Uncharacterized protein</fullName>
    </submittedName>
</protein>